<dbReference type="GO" id="GO:0005737">
    <property type="term" value="C:cytoplasm"/>
    <property type="evidence" value="ECO:0007669"/>
    <property type="project" value="TreeGrafter"/>
</dbReference>
<protein>
    <submittedName>
        <fullName evidence="6">Proteasome endopeptidase complex</fullName>
    </submittedName>
</protein>
<name>A0A914DBF2_9BILA</name>
<keyword evidence="2" id="KW-0645">Protease</keyword>
<proteinExistence type="predicted"/>
<keyword evidence="5" id="KW-1185">Reference proteome</keyword>
<dbReference type="GO" id="GO:0051603">
    <property type="term" value="P:proteolysis involved in protein catabolic process"/>
    <property type="evidence" value="ECO:0007669"/>
    <property type="project" value="InterPro"/>
</dbReference>
<evidence type="ECO:0000313" key="5">
    <source>
        <dbReference type="Proteomes" id="UP000887540"/>
    </source>
</evidence>
<dbReference type="InterPro" id="IPR029055">
    <property type="entry name" value="Ntn_hydrolases_N"/>
</dbReference>
<evidence type="ECO:0000256" key="2">
    <source>
        <dbReference type="ARBA" id="ARBA00022670"/>
    </source>
</evidence>
<dbReference type="Pfam" id="PF00227">
    <property type="entry name" value="Proteasome"/>
    <property type="match status" value="1"/>
</dbReference>
<sequence length="90" mass="9563">MEEKRVAIPSLGDVPYTDEILTGTTLIACEYDGGVVVGTDSRTSGGSFIAGRVTDKITPVTEHMSILRSGSAADTQAIIDIAKYYAETYT</sequence>
<reference evidence="6" key="1">
    <citation type="submission" date="2022-11" db="UniProtKB">
        <authorList>
            <consortium name="WormBaseParasite"/>
        </authorList>
    </citation>
    <scope>IDENTIFICATION</scope>
</reference>
<evidence type="ECO:0000256" key="1">
    <source>
        <dbReference type="ARBA" id="ARBA00022490"/>
    </source>
</evidence>
<evidence type="ECO:0000313" key="6">
    <source>
        <dbReference type="WBParaSite" id="ACRNAN_scaffold22574.g7639.t1"/>
    </source>
</evidence>
<dbReference type="InterPro" id="IPR001353">
    <property type="entry name" value="Proteasome_sua/b"/>
</dbReference>
<dbReference type="WBParaSite" id="ACRNAN_scaffold22574.g7639.t1">
    <property type="protein sequence ID" value="ACRNAN_scaffold22574.g7639.t1"/>
    <property type="gene ID" value="ACRNAN_scaffold22574.g7639"/>
</dbReference>
<evidence type="ECO:0000256" key="3">
    <source>
        <dbReference type="ARBA" id="ARBA00022801"/>
    </source>
</evidence>
<organism evidence="5 6">
    <name type="scientific">Acrobeloides nanus</name>
    <dbReference type="NCBI Taxonomy" id="290746"/>
    <lineage>
        <taxon>Eukaryota</taxon>
        <taxon>Metazoa</taxon>
        <taxon>Ecdysozoa</taxon>
        <taxon>Nematoda</taxon>
        <taxon>Chromadorea</taxon>
        <taxon>Rhabditida</taxon>
        <taxon>Tylenchina</taxon>
        <taxon>Cephalobomorpha</taxon>
        <taxon>Cephaloboidea</taxon>
        <taxon>Cephalobidae</taxon>
        <taxon>Acrobeloides</taxon>
    </lineage>
</organism>
<dbReference type="InterPro" id="IPR023333">
    <property type="entry name" value="Proteasome_suB-type"/>
</dbReference>
<dbReference type="AlphaFoldDB" id="A0A914DBF2"/>
<dbReference type="GO" id="GO:0005839">
    <property type="term" value="C:proteasome core complex"/>
    <property type="evidence" value="ECO:0007669"/>
    <property type="project" value="InterPro"/>
</dbReference>
<dbReference type="GO" id="GO:0008233">
    <property type="term" value="F:peptidase activity"/>
    <property type="evidence" value="ECO:0007669"/>
    <property type="project" value="UniProtKB-KW"/>
</dbReference>
<accession>A0A914DBF2</accession>
<comment type="subunit">
    <text evidence="4">The 26S proteasome consists of a 20S proteasome core and two 19S regulatory subunits. The 20S proteasome core is composed of 28 subunits that are arranged in four stacked rings, resulting in a barrel-shaped structure. The two end rings are each formed by seven alpha subunits, and the two central rings are each formed by seven beta subunits. The catalytic chamber with the active sites is on the inside of the barrel.</text>
</comment>
<keyword evidence="3" id="KW-0378">Hydrolase</keyword>
<dbReference type="SUPFAM" id="SSF56235">
    <property type="entry name" value="N-terminal nucleophile aminohydrolases (Ntn hydrolases)"/>
    <property type="match status" value="1"/>
</dbReference>
<dbReference type="PANTHER" id="PTHR32194:SF0">
    <property type="entry name" value="ATP-DEPENDENT PROTEASE SUBUNIT HSLV"/>
    <property type="match status" value="1"/>
</dbReference>
<keyword evidence="1" id="KW-0963">Cytoplasm</keyword>
<evidence type="ECO:0000256" key="4">
    <source>
        <dbReference type="ARBA" id="ARBA00026071"/>
    </source>
</evidence>
<dbReference type="Gene3D" id="3.60.20.10">
    <property type="entry name" value="Glutamine Phosphoribosylpyrophosphate, subunit 1, domain 1"/>
    <property type="match status" value="1"/>
</dbReference>
<dbReference type="PANTHER" id="PTHR32194">
    <property type="entry name" value="METALLOPROTEASE TLDD"/>
    <property type="match status" value="1"/>
</dbReference>
<dbReference type="Proteomes" id="UP000887540">
    <property type="component" value="Unplaced"/>
</dbReference>